<reference evidence="1 2" key="1">
    <citation type="submission" date="2024-07" db="EMBL/GenBank/DDBJ databases">
        <title>Section-level genome sequencing and comparative genomics of Aspergillus sections Usti and Cavernicolus.</title>
        <authorList>
            <consortium name="Lawrence Berkeley National Laboratory"/>
            <person name="Nybo J.L."/>
            <person name="Vesth T.C."/>
            <person name="Theobald S."/>
            <person name="Frisvad J.C."/>
            <person name="Larsen T.O."/>
            <person name="Kjaerboelling I."/>
            <person name="Rothschild-Mancinelli K."/>
            <person name="Lyhne E.K."/>
            <person name="Kogle M.E."/>
            <person name="Barry K."/>
            <person name="Clum A."/>
            <person name="Na H."/>
            <person name="Ledsgaard L."/>
            <person name="Lin J."/>
            <person name="Lipzen A."/>
            <person name="Kuo A."/>
            <person name="Riley R."/>
            <person name="Mondo S."/>
            <person name="Labutti K."/>
            <person name="Haridas S."/>
            <person name="Pangalinan J."/>
            <person name="Salamov A.A."/>
            <person name="Simmons B.A."/>
            <person name="Magnuson J.K."/>
            <person name="Chen J."/>
            <person name="Drula E."/>
            <person name="Henrissat B."/>
            <person name="Wiebenga A."/>
            <person name="Lubbers R.J."/>
            <person name="Gomes A.C."/>
            <person name="Makela M.R."/>
            <person name="Stajich J."/>
            <person name="Grigoriev I.V."/>
            <person name="Mortensen U.H."/>
            <person name="De Vries R.P."/>
            <person name="Baker S.E."/>
            <person name="Andersen M.R."/>
        </authorList>
    </citation>
    <scope>NUCLEOTIDE SEQUENCE [LARGE SCALE GENOMIC DNA]</scope>
    <source>
        <strain evidence="1 2">CBS 123904</strain>
    </source>
</reference>
<proteinExistence type="predicted"/>
<dbReference type="Gene3D" id="3.40.50.720">
    <property type="entry name" value="NAD(P)-binding Rossmann-like Domain"/>
    <property type="match status" value="1"/>
</dbReference>
<evidence type="ECO:0000313" key="2">
    <source>
        <dbReference type="Proteomes" id="UP001610446"/>
    </source>
</evidence>
<dbReference type="SUPFAM" id="SSF51735">
    <property type="entry name" value="NAD(P)-binding Rossmann-fold domains"/>
    <property type="match status" value="1"/>
</dbReference>
<keyword evidence="2" id="KW-1185">Reference proteome</keyword>
<organism evidence="1 2">
    <name type="scientific">Aspergillus pseudoustus</name>
    <dbReference type="NCBI Taxonomy" id="1810923"/>
    <lineage>
        <taxon>Eukaryota</taxon>
        <taxon>Fungi</taxon>
        <taxon>Dikarya</taxon>
        <taxon>Ascomycota</taxon>
        <taxon>Pezizomycotina</taxon>
        <taxon>Eurotiomycetes</taxon>
        <taxon>Eurotiomycetidae</taxon>
        <taxon>Eurotiales</taxon>
        <taxon>Aspergillaceae</taxon>
        <taxon>Aspergillus</taxon>
        <taxon>Aspergillus subgen. Nidulantes</taxon>
    </lineage>
</organism>
<protein>
    <recommendedName>
        <fullName evidence="3">NAD-dependent epimerase/dehydratase domain-containing protein</fullName>
    </recommendedName>
</protein>
<comment type="caution">
    <text evidence="1">The sequence shown here is derived from an EMBL/GenBank/DDBJ whole genome shotgun (WGS) entry which is preliminary data.</text>
</comment>
<gene>
    <name evidence="1" type="ORF">BJY01DRAFT_238068</name>
</gene>
<dbReference type="EMBL" id="JBFXLU010000169">
    <property type="protein sequence ID" value="KAL2836935.1"/>
    <property type="molecule type" value="Genomic_DNA"/>
</dbReference>
<evidence type="ECO:0000313" key="1">
    <source>
        <dbReference type="EMBL" id="KAL2836935.1"/>
    </source>
</evidence>
<accession>A0ABR4JA59</accession>
<sequence length="209" mass="22338">MPKMLILGATGYLGLRIANTFVQSGPHTIYGVARSTAGKATLLARNEISPVICLNPGSAAILESVIAVGRERQAEYERSGVKGPRPKLGFLYCSGSWPVKIPLDPSSHPGLLHVDDAASALLCAVNKLASISGTGVYPVFDLVSSKESMRDIFEAMAECWGFKAFNPTFRGSSVRAKQVLGWSPARDEGLVAGMGVYAKAFEAWWGFSK</sequence>
<evidence type="ECO:0008006" key="3">
    <source>
        <dbReference type="Google" id="ProtNLM"/>
    </source>
</evidence>
<name>A0ABR4JA59_9EURO</name>
<dbReference type="Proteomes" id="UP001610446">
    <property type="component" value="Unassembled WGS sequence"/>
</dbReference>
<dbReference type="InterPro" id="IPR036291">
    <property type="entry name" value="NAD(P)-bd_dom_sf"/>
</dbReference>